<dbReference type="GO" id="GO:0005829">
    <property type="term" value="C:cytosol"/>
    <property type="evidence" value="ECO:0007669"/>
    <property type="project" value="TreeGrafter"/>
</dbReference>
<evidence type="ECO:0000256" key="3">
    <source>
        <dbReference type="ARBA" id="ARBA00022801"/>
    </source>
</evidence>
<dbReference type="GO" id="GO:0003724">
    <property type="term" value="F:RNA helicase activity"/>
    <property type="evidence" value="ECO:0007669"/>
    <property type="project" value="UniProtKB-EC"/>
</dbReference>
<dbReference type="AlphaFoldDB" id="A0AAD8KR27"/>
<evidence type="ECO:0000256" key="7">
    <source>
        <dbReference type="ARBA" id="ARBA00047984"/>
    </source>
</evidence>
<keyword evidence="8" id="KW-0472">Membrane</keyword>
<sequence>MRLPHRTVDEADLLFTYGYDKSLIDLKVDIPNRCQCFFMPATSSEDVDSLKKLYLHNPYIFTLPEVGDGKDEIIPKTVQQFWVKSYSERDKLHHILALLKLDLVQKKVLVFTNTITTSYKLKFFLELAIYLVVSLLLLVITVDLMLQILELQRILKVQFYEEKLHIGGKQPSILSLATISLFTSEKVPFSGMELAVVQNLVRESLSNWICRPPAGWANLSSLPVNCLQLAFRLIGKKMQC</sequence>
<name>A0AAD8KR27_TARER</name>
<keyword evidence="6" id="KW-0694">RNA-binding</keyword>
<dbReference type="InterPro" id="IPR050079">
    <property type="entry name" value="DEAD_box_RNA_helicase"/>
</dbReference>
<proteinExistence type="predicted"/>
<accession>A0AAD8KR27</accession>
<evidence type="ECO:0000256" key="4">
    <source>
        <dbReference type="ARBA" id="ARBA00022806"/>
    </source>
</evidence>
<keyword evidence="8" id="KW-0812">Transmembrane</keyword>
<reference evidence="10" key="1">
    <citation type="journal article" date="2023" name="bioRxiv">
        <title>Improved chromosome-level genome assembly for marigold (Tagetes erecta).</title>
        <authorList>
            <person name="Jiang F."/>
            <person name="Yuan L."/>
            <person name="Wang S."/>
            <person name="Wang H."/>
            <person name="Xu D."/>
            <person name="Wang A."/>
            <person name="Fan W."/>
        </authorList>
    </citation>
    <scope>NUCLEOTIDE SEQUENCE</scope>
    <source>
        <strain evidence="10">WSJ</strain>
        <tissue evidence="10">Leaf</tissue>
    </source>
</reference>
<protein>
    <recommendedName>
        <fullName evidence="1">RNA helicase</fullName>
        <ecNumber evidence="1">3.6.4.13</ecNumber>
    </recommendedName>
</protein>
<dbReference type="PANTHER" id="PTHR47959:SF21">
    <property type="entry name" value="DEAD-BOX HELICASE 56"/>
    <property type="match status" value="1"/>
</dbReference>
<evidence type="ECO:0000256" key="1">
    <source>
        <dbReference type="ARBA" id="ARBA00012552"/>
    </source>
</evidence>
<dbReference type="InterPro" id="IPR027417">
    <property type="entry name" value="P-loop_NTPase"/>
</dbReference>
<evidence type="ECO:0000256" key="6">
    <source>
        <dbReference type="ARBA" id="ARBA00022884"/>
    </source>
</evidence>
<keyword evidence="2" id="KW-0547">Nucleotide-binding</keyword>
<evidence type="ECO:0000256" key="2">
    <source>
        <dbReference type="ARBA" id="ARBA00022741"/>
    </source>
</evidence>
<comment type="catalytic activity">
    <reaction evidence="7">
        <text>ATP + H2O = ADP + phosphate + H(+)</text>
        <dbReference type="Rhea" id="RHEA:13065"/>
        <dbReference type="ChEBI" id="CHEBI:15377"/>
        <dbReference type="ChEBI" id="CHEBI:15378"/>
        <dbReference type="ChEBI" id="CHEBI:30616"/>
        <dbReference type="ChEBI" id="CHEBI:43474"/>
        <dbReference type="ChEBI" id="CHEBI:456216"/>
        <dbReference type="EC" id="3.6.4.13"/>
    </reaction>
</comment>
<evidence type="ECO:0000313" key="11">
    <source>
        <dbReference type="Proteomes" id="UP001229421"/>
    </source>
</evidence>
<keyword evidence="11" id="KW-1185">Reference proteome</keyword>
<organism evidence="10 11">
    <name type="scientific">Tagetes erecta</name>
    <name type="common">African marigold</name>
    <dbReference type="NCBI Taxonomy" id="13708"/>
    <lineage>
        <taxon>Eukaryota</taxon>
        <taxon>Viridiplantae</taxon>
        <taxon>Streptophyta</taxon>
        <taxon>Embryophyta</taxon>
        <taxon>Tracheophyta</taxon>
        <taxon>Spermatophyta</taxon>
        <taxon>Magnoliopsida</taxon>
        <taxon>eudicotyledons</taxon>
        <taxon>Gunneridae</taxon>
        <taxon>Pentapetalae</taxon>
        <taxon>asterids</taxon>
        <taxon>campanulids</taxon>
        <taxon>Asterales</taxon>
        <taxon>Asteraceae</taxon>
        <taxon>Asteroideae</taxon>
        <taxon>Heliantheae alliance</taxon>
        <taxon>Tageteae</taxon>
        <taxon>Tagetes</taxon>
    </lineage>
</organism>
<comment type="caution">
    <text evidence="10">The sequence shown here is derived from an EMBL/GenBank/DDBJ whole genome shotgun (WGS) entry which is preliminary data.</text>
</comment>
<dbReference type="Proteomes" id="UP001229421">
    <property type="component" value="Unassembled WGS sequence"/>
</dbReference>
<dbReference type="Gene3D" id="3.40.50.300">
    <property type="entry name" value="P-loop containing nucleotide triphosphate hydrolases"/>
    <property type="match status" value="1"/>
</dbReference>
<dbReference type="PANTHER" id="PTHR47959">
    <property type="entry name" value="ATP-DEPENDENT RNA HELICASE RHLE-RELATED"/>
    <property type="match status" value="1"/>
</dbReference>
<evidence type="ECO:0000313" key="10">
    <source>
        <dbReference type="EMBL" id="KAK1427835.1"/>
    </source>
</evidence>
<evidence type="ECO:0000313" key="9">
    <source>
        <dbReference type="EMBL" id="KAK1427830.1"/>
    </source>
</evidence>
<dbReference type="EC" id="3.6.4.13" evidence="1"/>
<keyword evidence="4" id="KW-0347">Helicase</keyword>
<dbReference type="EMBL" id="JAUHHV010000004">
    <property type="protein sequence ID" value="KAK1427835.1"/>
    <property type="molecule type" value="Genomic_DNA"/>
</dbReference>
<feature type="transmembrane region" description="Helical" evidence="8">
    <location>
        <begin position="127"/>
        <end position="146"/>
    </location>
</feature>
<dbReference type="GO" id="GO:0016787">
    <property type="term" value="F:hydrolase activity"/>
    <property type="evidence" value="ECO:0007669"/>
    <property type="project" value="UniProtKB-KW"/>
</dbReference>
<keyword evidence="8" id="KW-1133">Transmembrane helix</keyword>
<keyword evidence="5" id="KW-0067">ATP-binding</keyword>
<dbReference type="GO" id="GO:0005524">
    <property type="term" value="F:ATP binding"/>
    <property type="evidence" value="ECO:0007669"/>
    <property type="project" value="UniProtKB-KW"/>
</dbReference>
<evidence type="ECO:0000256" key="8">
    <source>
        <dbReference type="SAM" id="Phobius"/>
    </source>
</evidence>
<dbReference type="SUPFAM" id="SSF52540">
    <property type="entry name" value="P-loop containing nucleoside triphosphate hydrolases"/>
    <property type="match status" value="1"/>
</dbReference>
<evidence type="ECO:0000256" key="5">
    <source>
        <dbReference type="ARBA" id="ARBA00022840"/>
    </source>
</evidence>
<keyword evidence="3" id="KW-0378">Hydrolase</keyword>
<dbReference type="EMBL" id="JAUHHV010000004">
    <property type="protein sequence ID" value="KAK1427830.1"/>
    <property type="molecule type" value="Genomic_DNA"/>
</dbReference>
<gene>
    <name evidence="9" type="ORF">QVD17_16527</name>
    <name evidence="10" type="ORF">QVD17_16532</name>
</gene>
<dbReference type="GO" id="GO:0003723">
    <property type="term" value="F:RNA binding"/>
    <property type="evidence" value="ECO:0007669"/>
    <property type="project" value="UniProtKB-KW"/>
</dbReference>